<dbReference type="InterPro" id="IPR006680">
    <property type="entry name" value="Amidohydro-rel"/>
</dbReference>
<sequence length="466" mass="51608">MPSNDSPYYCLRAPYVITVNAEDNILEDGCVVWDRQTNRITHVCRIGDLPNHIAVDEYLEQHVLIPGLINCHTHVAMTLLRGFADDLELMDWLDHYIWPAEKKFMSKEYITLGTQMGVYEMLKTGTTCFLDMYFMPTDTTDVTVAAGIRCFNGQALIDFGDGSVDGLIDVARDYLDNAPSPLVEPVICPHSCYTVPKDKLQKLSDMVADRGDKAPVITHIHLHETAGEVAEYRQKNGESAIDTLKSVGLLNRNTVAAHCVHLTDEEISQLAKAQANAAHCPRSNLKLASGMSPVQRLIDAGVNVCLGTDSACSNNSLCMLEEMQFASLVGKLSSGNNARNVNCHTALRMATINGAKALGKEKAILFEALCSLEVGKLADIVAVDLGHIGSLPIYDPVSALVYTNERTVSDVWINGNRVVKESLVTTIPRPDANHIEQFRRRLMKFKREECGSRVRRHSHHFQDEDT</sequence>
<dbReference type="SUPFAM" id="SSF51556">
    <property type="entry name" value="Metallo-dependent hydrolases"/>
    <property type="match status" value="1"/>
</dbReference>
<keyword evidence="2" id="KW-0378">Hydrolase</keyword>
<name>A0A7J6M960_PERCH</name>
<keyword evidence="6" id="KW-1185">Reference proteome</keyword>
<dbReference type="OrthoDB" id="194468at2759"/>
<evidence type="ECO:0000313" key="5">
    <source>
        <dbReference type="EMBL" id="KAF4668108.1"/>
    </source>
</evidence>
<dbReference type="InterPro" id="IPR011059">
    <property type="entry name" value="Metal-dep_hydrolase_composite"/>
</dbReference>
<dbReference type="GO" id="GO:0016814">
    <property type="term" value="F:hydrolase activity, acting on carbon-nitrogen (but not peptide) bonds, in cyclic amidines"/>
    <property type="evidence" value="ECO:0007669"/>
    <property type="project" value="UniProtKB-ARBA"/>
</dbReference>
<dbReference type="PANTHER" id="PTHR43794">
    <property type="entry name" value="AMINOHYDROLASE SSNA-RELATED"/>
    <property type="match status" value="1"/>
</dbReference>
<dbReference type="GO" id="GO:0019239">
    <property type="term" value="F:deaminase activity"/>
    <property type="evidence" value="ECO:0007669"/>
    <property type="project" value="UniProtKB-ARBA"/>
</dbReference>
<dbReference type="PANTHER" id="PTHR43794:SF11">
    <property type="entry name" value="AMIDOHYDROLASE-RELATED DOMAIN-CONTAINING PROTEIN"/>
    <property type="match status" value="1"/>
</dbReference>
<feature type="domain" description="Amidohydrolase-related" evidence="4">
    <location>
        <begin position="63"/>
        <end position="418"/>
    </location>
</feature>
<evidence type="ECO:0000256" key="2">
    <source>
        <dbReference type="ARBA" id="ARBA00022801"/>
    </source>
</evidence>
<evidence type="ECO:0000256" key="1">
    <source>
        <dbReference type="ARBA" id="ARBA00022723"/>
    </source>
</evidence>
<dbReference type="EMBL" id="JAAPAO010000197">
    <property type="protein sequence ID" value="KAF4668108.1"/>
    <property type="molecule type" value="Genomic_DNA"/>
</dbReference>
<keyword evidence="1" id="KW-0479">Metal-binding</keyword>
<accession>A0A7J6M960</accession>
<protein>
    <recommendedName>
        <fullName evidence="4">Amidohydrolase-related domain-containing protein</fullName>
    </recommendedName>
</protein>
<dbReference type="Proteomes" id="UP000591131">
    <property type="component" value="Unassembled WGS sequence"/>
</dbReference>
<organism evidence="5 6">
    <name type="scientific">Perkinsus chesapeaki</name>
    <name type="common">Clam parasite</name>
    <name type="synonym">Perkinsus andrewsi</name>
    <dbReference type="NCBI Taxonomy" id="330153"/>
    <lineage>
        <taxon>Eukaryota</taxon>
        <taxon>Sar</taxon>
        <taxon>Alveolata</taxon>
        <taxon>Perkinsozoa</taxon>
        <taxon>Perkinsea</taxon>
        <taxon>Perkinsida</taxon>
        <taxon>Perkinsidae</taxon>
        <taxon>Perkinsus</taxon>
    </lineage>
</organism>
<evidence type="ECO:0000259" key="4">
    <source>
        <dbReference type="Pfam" id="PF01979"/>
    </source>
</evidence>
<dbReference type="Pfam" id="PF01979">
    <property type="entry name" value="Amidohydro_1"/>
    <property type="match status" value="1"/>
</dbReference>
<gene>
    <name evidence="5" type="ORF">FOL47_003172</name>
</gene>
<dbReference type="SUPFAM" id="SSF51338">
    <property type="entry name" value="Composite domain of metallo-dependent hydrolases"/>
    <property type="match status" value="1"/>
</dbReference>
<dbReference type="InterPro" id="IPR032466">
    <property type="entry name" value="Metal_Hydrolase"/>
</dbReference>
<dbReference type="CDD" id="cd01298">
    <property type="entry name" value="ATZ_TRZ_like"/>
    <property type="match status" value="1"/>
</dbReference>
<evidence type="ECO:0000313" key="6">
    <source>
        <dbReference type="Proteomes" id="UP000591131"/>
    </source>
</evidence>
<dbReference type="AlphaFoldDB" id="A0A7J6M960"/>
<keyword evidence="3" id="KW-0862">Zinc</keyword>
<proteinExistence type="predicted"/>
<comment type="caution">
    <text evidence="5">The sequence shown here is derived from an EMBL/GenBank/DDBJ whole genome shotgun (WGS) entry which is preliminary data.</text>
</comment>
<dbReference type="InterPro" id="IPR050287">
    <property type="entry name" value="MTA/SAH_deaminase"/>
</dbReference>
<reference evidence="5 6" key="1">
    <citation type="submission" date="2020-04" db="EMBL/GenBank/DDBJ databases">
        <title>Perkinsus chesapeaki whole genome sequence.</title>
        <authorList>
            <person name="Bogema D.R."/>
        </authorList>
    </citation>
    <scope>NUCLEOTIDE SEQUENCE [LARGE SCALE GENOMIC DNA]</scope>
    <source>
        <strain evidence="5">ATCC PRA-425</strain>
    </source>
</reference>
<evidence type="ECO:0000256" key="3">
    <source>
        <dbReference type="ARBA" id="ARBA00022833"/>
    </source>
</evidence>
<dbReference type="Gene3D" id="2.30.40.10">
    <property type="entry name" value="Urease, subunit C, domain 1"/>
    <property type="match status" value="1"/>
</dbReference>
<dbReference type="FunFam" id="3.20.20.140:FF:000014">
    <property type="entry name" value="5-methylthioadenosine/S-adenosylhomocysteine deaminase"/>
    <property type="match status" value="1"/>
</dbReference>
<dbReference type="Gene3D" id="3.20.20.140">
    <property type="entry name" value="Metal-dependent hydrolases"/>
    <property type="match status" value="1"/>
</dbReference>
<dbReference type="GO" id="GO:0046872">
    <property type="term" value="F:metal ion binding"/>
    <property type="evidence" value="ECO:0007669"/>
    <property type="project" value="UniProtKB-KW"/>
</dbReference>